<sequence>MCNQNQTEKYEVVDVHEDIRVFESTNNDVLVVKMHEESRVNEIQVNDVFSSIEVGETSRQFHDIDVEIANYNMEFDCEHSNDPGFCNNKKSVVVRSALVRADLEENISFKRKINKLVWDVHIGH</sequence>
<comment type="caution">
    <text evidence="1">The sequence shown here is derived from an EMBL/GenBank/DDBJ whole genome shotgun (WGS) entry which is preliminary data.</text>
</comment>
<name>A0ACB9AZD9_ARCLA</name>
<dbReference type="EMBL" id="CM042053">
    <property type="protein sequence ID" value="KAI3715311.1"/>
    <property type="molecule type" value="Genomic_DNA"/>
</dbReference>
<reference evidence="2" key="1">
    <citation type="journal article" date="2022" name="Mol. Ecol. Resour.">
        <title>The genomes of chicory, endive, great burdock and yacon provide insights into Asteraceae palaeo-polyploidization history and plant inulin production.</title>
        <authorList>
            <person name="Fan W."/>
            <person name="Wang S."/>
            <person name="Wang H."/>
            <person name="Wang A."/>
            <person name="Jiang F."/>
            <person name="Liu H."/>
            <person name="Zhao H."/>
            <person name="Xu D."/>
            <person name="Zhang Y."/>
        </authorList>
    </citation>
    <scope>NUCLEOTIDE SEQUENCE [LARGE SCALE GENOMIC DNA]</scope>
    <source>
        <strain evidence="2">cv. Niubang</strain>
    </source>
</reference>
<evidence type="ECO:0000313" key="1">
    <source>
        <dbReference type="EMBL" id="KAI3715311.1"/>
    </source>
</evidence>
<organism evidence="1 2">
    <name type="scientific">Arctium lappa</name>
    <name type="common">Greater burdock</name>
    <name type="synonym">Lappa major</name>
    <dbReference type="NCBI Taxonomy" id="4217"/>
    <lineage>
        <taxon>Eukaryota</taxon>
        <taxon>Viridiplantae</taxon>
        <taxon>Streptophyta</taxon>
        <taxon>Embryophyta</taxon>
        <taxon>Tracheophyta</taxon>
        <taxon>Spermatophyta</taxon>
        <taxon>Magnoliopsida</taxon>
        <taxon>eudicotyledons</taxon>
        <taxon>Gunneridae</taxon>
        <taxon>Pentapetalae</taxon>
        <taxon>asterids</taxon>
        <taxon>campanulids</taxon>
        <taxon>Asterales</taxon>
        <taxon>Asteraceae</taxon>
        <taxon>Carduoideae</taxon>
        <taxon>Cardueae</taxon>
        <taxon>Arctiinae</taxon>
        <taxon>Arctium</taxon>
    </lineage>
</organism>
<keyword evidence="2" id="KW-1185">Reference proteome</keyword>
<accession>A0ACB9AZD9</accession>
<reference evidence="1 2" key="2">
    <citation type="journal article" date="2022" name="Mol. Ecol. Resour.">
        <title>The genomes of chicory, endive, great burdock and yacon provide insights into Asteraceae paleo-polyploidization history and plant inulin production.</title>
        <authorList>
            <person name="Fan W."/>
            <person name="Wang S."/>
            <person name="Wang H."/>
            <person name="Wang A."/>
            <person name="Jiang F."/>
            <person name="Liu H."/>
            <person name="Zhao H."/>
            <person name="Xu D."/>
            <person name="Zhang Y."/>
        </authorList>
    </citation>
    <scope>NUCLEOTIDE SEQUENCE [LARGE SCALE GENOMIC DNA]</scope>
    <source>
        <strain evidence="2">cv. Niubang</strain>
    </source>
</reference>
<evidence type="ECO:0000313" key="2">
    <source>
        <dbReference type="Proteomes" id="UP001055879"/>
    </source>
</evidence>
<dbReference type="Proteomes" id="UP001055879">
    <property type="component" value="Linkage Group LG07"/>
</dbReference>
<proteinExistence type="predicted"/>
<protein>
    <submittedName>
        <fullName evidence="1">Uncharacterized protein</fullName>
    </submittedName>
</protein>
<gene>
    <name evidence="1" type="ORF">L6452_22290</name>
</gene>